<keyword evidence="4" id="KW-1185">Reference proteome</keyword>
<comment type="caution">
    <text evidence="3">The sequence shown here is derived from an EMBL/GenBank/DDBJ whole genome shotgun (WGS) entry which is preliminary data.</text>
</comment>
<gene>
    <name evidence="3" type="ORF">ISU07_11340</name>
</gene>
<feature type="compositionally biased region" description="Low complexity" evidence="1">
    <location>
        <begin position="72"/>
        <end position="86"/>
    </location>
</feature>
<feature type="transmembrane region" description="Helical" evidence="2">
    <location>
        <begin position="42"/>
        <end position="64"/>
    </location>
</feature>
<organism evidence="3 4">
    <name type="scientific">Nocardioides islandensis</name>
    <dbReference type="NCBI Taxonomy" id="433663"/>
    <lineage>
        <taxon>Bacteria</taxon>
        <taxon>Bacillati</taxon>
        <taxon>Actinomycetota</taxon>
        <taxon>Actinomycetes</taxon>
        <taxon>Propionibacteriales</taxon>
        <taxon>Nocardioidaceae</taxon>
        <taxon>Nocardioides</taxon>
    </lineage>
</organism>
<accession>A0A930VA46</accession>
<keyword evidence="2" id="KW-1133">Transmembrane helix</keyword>
<dbReference type="EMBL" id="JADKPN010000005">
    <property type="protein sequence ID" value="MBF4763719.1"/>
    <property type="molecule type" value="Genomic_DNA"/>
</dbReference>
<dbReference type="RefSeq" id="WP_194706888.1">
    <property type="nucleotide sequence ID" value="NZ_JADKPN010000005.1"/>
</dbReference>
<sequence length="86" mass="8998">MRTYGYFLVTRHLMQDQLHGPYSPYGFQPGSGEADPADQTPIPTAVVVAMLAICIAVVVAIAILSPGPTDPSTSASSQAATSSFTR</sequence>
<feature type="region of interest" description="Disordered" evidence="1">
    <location>
        <begin position="66"/>
        <end position="86"/>
    </location>
</feature>
<keyword evidence="2" id="KW-0472">Membrane</keyword>
<dbReference type="Proteomes" id="UP000640489">
    <property type="component" value="Unassembled WGS sequence"/>
</dbReference>
<proteinExistence type="predicted"/>
<evidence type="ECO:0000313" key="3">
    <source>
        <dbReference type="EMBL" id="MBF4763719.1"/>
    </source>
</evidence>
<evidence type="ECO:0000256" key="2">
    <source>
        <dbReference type="SAM" id="Phobius"/>
    </source>
</evidence>
<reference evidence="3" key="1">
    <citation type="submission" date="2020-11" db="EMBL/GenBank/DDBJ databases">
        <title>Nocardioides sp. nov., isolated from Soil of Cynanchum wilfordii Hemsley rhizosphere.</title>
        <authorList>
            <person name="Lee J.-S."/>
            <person name="Suh M.K."/>
            <person name="Kim J.-S."/>
        </authorList>
    </citation>
    <scope>NUCLEOTIDE SEQUENCE</scope>
    <source>
        <strain evidence="3">KCTC 19275</strain>
    </source>
</reference>
<evidence type="ECO:0000256" key="1">
    <source>
        <dbReference type="SAM" id="MobiDB-lite"/>
    </source>
</evidence>
<evidence type="ECO:0000313" key="4">
    <source>
        <dbReference type="Proteomes" id="UP000640489"/>
    </source>
</evidence>
<dbReference type="AlphaFoldDB" id="A0A930VA46"/>
<name>A0A930VA46_9ACTN</name>
<protein>
    <submittedName>
        <fullName evidence="3">Uncharacterized protein</fullName>
    </submittedName>
</protein>
<keyword evidence="2" id="KW-0812">Transmembrane</keyword>